<gene>
    <name evidence="13" type="primary">ENTPD4</name>
    <name evidence="13" type="ORF">BLAG_LOCUS16075</name>
</gene>
<dbReference type="GO" id="GO:0004382">
    <property type="term" value="F:GDP phosphatase activity"/>
    <property type="evidence" value="ECO:0007669"/>
    <property type="project" value="TreeGrafter"/>
</dbReference>
<dbReference type="GO" id="GO:0046036">
    <property type="term" value="P:CTP metabolic process"/>
    <property type="evidence" value="ECO:0007669"/>
    <property type="project" value="TreeGrafter"/>
</dbReference>
<evidence type="ECO:0000256" key="5">
    <source>
        <dbReference type="ARBA" id="ARBA00022801"/>
    </source>
</evidence>
<feature type="transmembrane region" description="Helical" evidence="12">
    <location>
        <begin position="561"/>
        <end position="581"/>
    </location>
</feature>
<dbReference type="Gene3D" id="3.30.420.150">
    <property type="entry name" value="Exopolyphosphatase. Domain 2"/>
    <property type="match status" value="1"/>
</dbReference>
<dbReference type="FunFam" id="3.30.420.150:FF:000003">
    <property type="entry name" value="ectonucleoside triphosphate diphosphohydrolase 7"/>
    <property type="match status" value="1"/>
</dbReference>
<dbReference type="GO" id="GO:0005794">
    <property type="term" value="C:Golgi apparatus"/>
    <property type="evidence" value="ECO:0007669"/>
    <property type="project" value="TreeGrafter"/>
</dbReference>
<evidence type="ECO:0000313" key="13">
    <source>
        <dbReference type="EMBL" id="CAH1258543.1"/>
    </source>
</evidence>
<dbReference type="FunFam" id="3.30.420.40:FF:000057">
    <property type="entry name" value="Ectonucleoside triphosphate diphosphohydrolase 4"/>
    <property type="match status" value="1"/>
</dbReference>
<keyword evidence="7 12" id="KW-0472">Membrane</keyword>
<dbReference type="AlphaFoldDB" id="A0A8K0ER54"/>
<dbReference type="GO" id="GO:0006256">
    <property type="term" value="P:UDP catabolic process"/>
    <property type="evidence" value="ECO:0007669"/>
    <property type="project" value="TreeGrafter"/>
</dbReference>
<keyword evidence="10" id="KW-0067">ATP-binding</keyword>
<evidence type="ECO:0000256" key="10">
    <source>
        <dbReference type="PIRSR" id="PIRSR600407-2"/>
    </source>
</evidence>
<comment type="subcellular location">
    <subcellularLocation>
        <location evidence="1">Endomembrane system</location>
        <topology evidence="1">Multi-pass membrane protein</topology>
    </subcellularLocation>
</comment>
<feature type="transmembrane region" description="Helical" evidence="12">
    <location>
        <begin position="39"/>
        <end position="61"/>
    </location>
</feature>
<comment type="similarity">
    <text evidence="2 11">Belongs to the GDA1/CD39 NTPase family.</text>
</comment>
<keyword evidence="4 12" id="KW-0812">Transmembrane</keyword>
<feature type="binding site" evidence="10">
    <location>
        <begin position="283"/>
        <end position="287"/>
    </location>
    <ligand>
        <name>ATP</name>
        <dbReference type="ChEBI" id="CHEBI:30616"/>
    </ligand>
</feature>
<evidence type="ECO:0000256" key="11">
    <source>
        <dbReference type="RuleBase" id="RU003833"/>
    </source>
</evidence>
<dbReference type="CDD" id="cd24045">
    <property type="entry name" value="ASKHA_NBD_NTPDase4-like"/>
    <property type="match status" value="1"/>
</dbReference>
<dbReference type="InterPro" id="IPR000407">
    <property type="entry name" value="GDA1_CD39_NTPase"/>
</dbReference>
<evidence type="ECO:0000256" key="2">
    <source>
        <dbReference type="ARBA" id="ARBA00009283"/>
    </source>
</evidence>
<reference evidence="13" key="1">
    <citation type="submission" date="2022-01" db="EMBL/GenBank/DDBJ databases">
        <authorList>
            <person name="Braso-Vives M."/>
        </authorList>
    </citation>
    <scope>NUCLEOTIDE SEQUENCE</scope>
</reference>
<evidence type="ECO:0000256" key="8">
    <source>
        <dbReference type="ARBA" id="ARBA00023180"/>
    </source>
</evidence>
<evidence type="ECO:0000256" key="12">
    <source>
        <dbReference type="SAM" id="Phobius"/>
    </source>
</evidence>
<evidence type="ECO:0000256" key="9">
    <source>
        <dbReference type="PIRSR" id="PIRSR600407-1"/>
    </source>
</evidence>
<keyword evidence="8" id="KW-0325">Glycoprotein</keyword>
<evidence type="ECO:0000313" key="14">
    <source>
        <dbReference type="Proteomes" id="UP000838412"/>
    </source>
</evidence>
<feature type="active site" description="Proton acceptor" evidence="9">
    <location>
        <position position="227"/>
    </location>
</feature>
<keyword evidence="10" id="KW-0547">Nucleotide-binding</keyword>
<dbReference type="PANTHER" id="PTHR11782:SF121">
    <property type="entry name" value="NUCLEOSIDE-DIPHOSPHATASE MIG-23"/>
    <property type="match status" value="1"/>
</dbReference>
<dbReference type="Pfam" id="PF01150">
    <property type="entry name" value="GDA1_CD39"/>
    <property type="match status" value="1"/>
</dbReference>
<protein>
    <recommendedName>
        <fullName evidence="3">nucleoside-triphosphate phosphatase</fullName>
        <ecNumber evidence="3">3.6.1.15</ecNumber>
    </recommendedName>
</protein>
<dbReference type="GO" id="GO:0016020">
    <property type="term" value="C:membrane"/>
    <property type="evidence" value="ECO:0007669"/>
    <property type="project" value="TreeGrafter"/>
</dbReference>
<name>A0A8K0ER54_BRALA</name>
<dbReference type="OrthoDB" id="6372431at2759"/>
<keyword evidence="14" id="KW-1185">Reference proteome</keyword>
<dbReference type="PROSITE" id="PS01238">
    <property type="entry name" value="GDA1_CD39_NTPASE"/>
    <property type="match status" value="1"/>
</dbReference>
<organism evidence="13 14">
    <name type="scientific">Branchiostoma lanceolatum</name>
    <name type="common">Common lancelet</name>
    <name type="synonym">Amphioxus lanceolatum</name>
    <dbReference type="NCBI Taxonomy" id="7740"/>
    <lineage>
        <taxon>Eukaryota</taxon>
        <taxon>Metazoa</taxon>
        <taxon>Chordata</taxon>
        <taxon>Cephalochordata</taxon>
        <taxon>Leptocardii</taxon>
        <taxon>Amphioxiformes</taxon>
        <taxon>Branchiostomatidae</taxon>
        <taxon>Branchiostoma</taxon>
    </lineage>
</organism>
<sequence>MARLSIRCPGLSCQWRPVPLSSSPQVPWFSQPHPHLAALIKYSIIFGLLLAFLVLLTFAVVESDRFLPAAGIDSYMQRMAFREATDIRDPNLYYGIVVDCGSSGSRVFVYKWPRHTGNPAQLLDIQQMRDLEGKPVVKRITPGLSTLASNPDEASTYLKPLLQYAAYHIPRNKHKETPLYILATAGMRMLSESDQEDILDNLRENVPLDYEFLFSDTHVEVISGKQEGVYAWIGINFVLGRFNHAEEDDPMVEVEFDQASLTETSQVPSILRKRTVGVLDMGGGSLQIAFEVPKSVRIDKDDISKSLIAEFNLGCDKHHTEHVYRVYVSTFLGYGSNSILKLYREQMANISRSTAIRDPCLPRDMPVEHTTQDGRHVHFKGTGDYRACRTNLQPFLNKTVPCQKQPCSFNGVYQPNIDFKNSEFYGFSEFWYSMEDVLRIGGKYNYKKFEKAASDFCNTRWSLLEDRYEKKLYPQADEYRFRSQCFKSAWMATIMHDGFSFPTNYSSLRSAQLIYDREVQWTLGAILYRTRFLPLKEIQAGILQQQSSYKPPWVRVSALTGYQYIFFLCFGIVVAAIFFYIRRMGGRRISPVRSPLHHVPSMSYFMVDEGMV</sequence>
<dbReference type="PANTHER" id="PTHR11782">
    <property type="entry name" value="ADENOSINE/GUANOSINE DIPHOSPHATASE"/>
    <property type="match status" value="1"/>
</dbReference>
<accession>A0A8K0ER54</accession>
<evidence type="ECO:0000256" key="4">
    <source>
        <dbReference type="ARBA" id="ARBA00022692"/>
    </source>
</evidence>
<keyword evidence="5 11" id="KW-0378">Hydrolase</keyword>
<dbReference type="GO" id="GO:0005524">
    <property type="term" value="F:ATP binding"/>
    <property type="evidence" value="ECO:0007669"/>
    <property type="project" value="UniProtKB-KW"/>
</dbReference>
<proteinExistence type="inferred from homology"/>
<keyword evidence="6 12" id="KW-1133">Transmembrane helix</keyword>
<dbReference type="Gene3D" id="3.30.420.40">
    <property type="match status" value="1"/>
</dbReference>
<evidence type="ECO:0000256" key="7">
    <source>
        <dbReference type="ARBA" id="ARBA00023136"/>
    </source>
</evidence>
<dbReference type="GO" id="GO:0017111">
    <property type="term" value="F:ribonucleoside triphosphate phosphatase activity"/>
    <property type="evidence" value="ECO:0007669"/>
    <property type="project" value="UniProtKB-EC"/>
</dbReference>
<dbReference type="EMBL" id="OV696688">
    <property type="protein sequence ID" value="CAH1258543.1"/>
    <property type="molecule type" value="Genomic_DNA"/>
</dbReference>
<evidence type="ECO:0000256" key="6">
    <source>
        <dbReference type="ARBA" id="ARBA00022989"/>
    </source>
</evidence>
<dbReference type="Proteomes" id="UP000838412">
    <property type="component" value="Chromosome 3"/>
</dbReference>
<dbReference type="GO" id="GO:0045134">
    <property type="term" value="F:UDP phosphatase activity"/>
    <property type="evidence" value="ECO:0007669"/>
    <property type="project" value="TreeGrafter"/>
</dbReference>
<evidence type="ECO:0000256" key="1">
    <source>
        <dbReference type="ARBA" id="ARBA00004127"/>
    </source>
</evidence>
<dbReference type="EC" id="3.6.1.15" evidence="3"/>
<evidence type="ECO:0000256" key="3">
    <source>
        <dbReference type="ARBA" id="ARBA00012445"/>
    </source>
</evidence>